<proteinExistence type="predicted"/>
<organism evidence="1 2">
    <name type="scientific">Parascaris univalens</name>
    <name type="common">Nematode worm</name>
    <dbReference type="NCBI Taxonomy" id="6257"/>
    <lineage>
        <taxon>Eukaryota</taxon>
        <taxon>Metazoa</taxon>
        <taxon>Ecdysozoa</taxon>
        <taxon>Nematoda</taxon>
        <taxon>Chromadorea</taxon>
        <taxon>Rhabditida</taxon>
        <taxon>Spirurina</taxon>
        <taxon>Ascaridomorpha</taxon>
        <taxon>Ascaridoidea</taxon>
        <taxon>Ascarididae</taxon>
        <taxon>Parascaris</taxon>
    </lineage>
</organism>
<accession>A0A915ARJ6</accession>
<evidence type="ECO:0000313" key="2">
    <source>
        <dbReference type="WBParaSite" id="PgR011_g137_t03"/>
    </source>
</evidence>
<keyword evidence="1" id="KW-1185">Reference proteome</keyword>
<protein>
    <submittedName>
        <fullName evidence="2">TBC domain-containing protein kinase-like protein</fullName>
    </submittedName>
</protein>
<sequence>MRRREKCCSTSRRLVQYGCNITHTRTHYTMLHRTTCIALLLLSHSTRCFNHIYIYI</sequence>
<reference evidence="2" key="1">
    <citation type="submission" date="2022-11" db="UniProtKB">
        <authorList>
            <consortium name="WormBaseParasite"/>
        </authorList>
    </citation>
    <scope>IDENTIFICATION</scope>
</reference>
<dbReference type="Proteomes" id="UP000887569">
    <property type="component" value="Unplaced"/>
</dbReference>
<name>A0A915ARJ6_PARUN</name>
<dbReference type="WBParaSite" id="PgR011_g137_t03">
    <property type="protein sequence ID" value="PgR011_g137_t03"/>
    <property type="gene ID" value="PgR011_g137"/>
</dbReference>
<evidence type="ECO:0000313" key="1">
    <source>
        <dbReference type="Proteomes" id="UP000887569"/>
    </source>
</evidence>
<dbReference type="AlphaFoldDB" id="A0A915ARJ6"/>